<dbReference type="PANTHER" id="PTHR12835:SF5">
    <property type="entry name" value="BIOTIN--PROTEIN LIGASE"/>
    <property type="match status" value="1"/>
</dbReference>
<name>A0A9D2L1Z9_9BACT</name>
<dbReference type="InterPro" id="IPR045864">
    <property type="entry name" value="aa-tRNA-synth_II/BPL/LPL"/>
</dbReference>
<feature type="domain" description="BPL/LPL catalytic" evidence="3">
    <location>
        <begin position="1"/>
        <end position="176"/>
    </location>
</feature>
<keyword evidence="1 4" id="KW-0436">Ligase</keyword>
<dbReference type="InterPro" id="IPR004408">
    <property type="entry name" value="Biotin_CoA_COase_ligase"/>
</dbReference>
<dbReference type="EMBL" id="DWYR01000003">
    <property type="protein sequence ID" value="HJA98076.1"/>
    <property type="molecule type" value="Genomic_DNA"/>
</dbReference>
<accession>A0A9D2L1Z9</accession>
<reference evidence="4" key="2">
    <citation type="submission" date="2021-04" db="EMBL/GenBank/DDBJ databases">
        <authorList>
            <person name="Gilroy R."/>
        </authorList>
    </citation>
    <scope>NUCLEOTIDE SEQUENCE</scope>
    <source>
        <strain evidence="4">CHK169-11906</strain>
    </source>
</reference>
<evidence type="ECO:0000256" key="1">
    <source>
        <dbReference type="ARBA" id="ARBA00022598"/>
    </source>
</evidence>
<dbReference type="GO" id="GO:0005737">
    <property type="term" value="C:cytoplasm"/>
    <property type="evidence" value="ECO:0007669"/>
    <property type="project" value="TreeGrafter"/>
</dbReference>
<proteinExistence type="predicted"/>
<evidence type="ECO:0000256" key="2">
    <source>
        <dbReference type="SAM" id="MobiDB-lite"/>
    </source>
</evidence>
<feature type="region of interest" description="Disordered" evidence="2">
    <location>
        <begin position="1"/>
        <end position="24"/>
    </location>
</feature>
<protein>
    <submittedName>
        <fullName evidence="4">Biotin--[acetyl-CoA-carboxylase] ligase</fullName>
        <ecNumber evidence="4">6.3.4.15</ecNumber>
    </submittedName>
</protein>
<dbReference type="GO" id="GO:0004077">
    <property type="term" value="F:biotin--[biotin carboxyl-carrier protein] ligase activity"/>
    <property type="evidence" value="ECO:0007669"/>
    <property type="project" value="UniProtKB-EC"/>
</dbReference>
<dbReference type="EC" id="6.3.4.15" evidence="4"/>
<evidence type="ECO:0000313" key="4">
    <source>
        <dbReference type="EMBL" id="HJA98076.1"/>
    </source>
</evidence>
<comment type="caution">
    <text evidence="4">The sequence shown here is derived from an EMBL/GenBank/DDBJ whole genome shotgun (WGS) entry which is preliminary data.</text>
</comment>
<dbReference type="SUPFAM" id="SSF55681">
    <property type="entry name" value="Class II aaRS and biotin synthetases"/>
    <property type="match status" value="1"/>
</dbReference>
<dbReference type="Proteomes" id="UP000824259">
    <property type="component" value="Unassembled WGS sequence"/>
</dbReference>
<sequence length="250" mass="28335">MYQTRYHFVPQTTSTNDEARDPRYSHGDMIRTEFQTAGRGQRGHVWTSPRGENLIVSIVWEPVFLPASQQFLISEAVSLALVDTMALYGIEASIKWTNDIYVGDRKLVGTLIENNLSGGNIARSIPGIGINVNQTEFDPSLPNPCSMRQILSRVIDRDKLQHRLAAALAARYDQLENGDREALQADYRSHMYRLDEEHPYRYPDGRTVMAVLRGVRPSGELLLDLPDGRQEGFLFKEIEFVIEAKERAGI</sequence>
<dbReference type="AlphaFoldDB" id="A0A9D2L1Z9"/>
<reference evidence="4" key="1">
    <citation type="journal article" date="2021" name="PeerJ">
        <title>Extensive microbial diversity within the chicken gut microbiome revealed by metagenomics and culture.</title>
        <authorList>
            <person name="Gilroy R."/>
            <person name="Ravi A."/>
            <person name="Getino M."/>
            <person name="Pursley I."/>
            <person name="Horton D.L."/>
            <person name="Alikhan N.F."/>
            <person name="Baker D."/>
            <person name="Gharbi K."/>
            <person name="Hall N."/>
            <person name="Watson M."/>
            <person name="Adriaenssens E.M."/>
            <person name="Foster-Nyarko E."/>
            <person name="Jarju S."/>
            <person name="Secka A."/>
            <person name="Antonio M."/>
            <person name="Oren A."/>
            <person name="Chaudhuri R.R."/>
            <person name="La Ragione R."/>
            <person name="Hildebrand F."/>
            <person name="Pallen M.J."/>
        </authorList>
    </citation>
    <scope>NUCLEOTIDE SEQUENCE</scope>
    <source>
        <strain evidence="4">CHK169-11906</strain>
    </source>
</reference>
<dbReference type="Gene3D" id="3.30.930.10">
    <property type="entry name" value="Bira Bifunctional Protein, Domain 2"/>
    <property type="match status" value="1"/>
</dbReference>
<dbReference type="CDD" id="cd16442">
    <property type="entry name" value="BPL"/>
    <property type="match status" value="1"/>
</dbReference>
<gene>
    <name evidence="4" type="ORF">H9779_00525</name>
</gene>
<evidence type="ECO:0000259" key="3">
    <source>
        <dbReference type="PROSITE" id="PS51733"/>
    </source>
</evidence>
<evidence type="ECO:0000313" key="5">
    <source>
        <dbReference type="Proteomes" id="UP000824259"/>
    </source>
</evidence>
<dbReference type="PROSITE" id="PS51733">
    <property type="entry name" value="BPL_LPL_CATALYTIC"/>
    <property type="match status" value="1"/>
</dbReference>
<dbReference type="NCBIfam" id="TIGR00121">
    <property type="entry name" value="birA_ligase"/>
    <property type="match status" value="1"/>
</dbReference>
<dbReference type="PANTHER" id="PTHR12835">
    <property type="entry name" value="BIOTIN PROTEIN LIGASE"/>
    <property type="match status" value="1"/>
</dbReference>
<dbReference type="InterPro" id="IPR004143">
    <property type="entry name" value="BPL_LPL_catalytic"/>
</dbReference>
<organism evidence="4 5">
    <name type="scientific">Candidatus Alistipes avicola</name>
    <dbReference type="NCBI Taxonomy" id="2838432"/>
    <lineage>
        <taxon>Bacteria</taxon>
        <taxon>Pseudomonadati</taxon>
        <taxon>Bacteroidota</taxon>
        <taxon>Bacteroidia</taxon>
        <taxon>Bacteroidales</taxon>
        <taxon>Rikenellaceae</taxon>
        <taxon>Alistipes</taxon>
    </lineage>
</organism>
<dbReference type="Pfam" id="PF03099">
    <property type="entry name" value="BPL_LplA_LipB"/>
    <property type="match status" value="1"/>
</dbReference>